<sequence>MNSLNENSTLATAMRQAGATQHSMYKQRGVVLFFALMALVVMSLAAVALIRSVDTNTLIAGNLAFKQSATASADTGVETAIKWLDANQTALLNNDSVNNGYYASPQDDAKTRFTTGSSLATGTGISAGKDSSGNTISYVVERMCVAGTVLPSTGLYKAKEKCLLGATSTSPGSQTTKEYGTAGGQLSSSGDVPMYRVTVRVTGPRNTLSFTQAFVY</sequence>
<evidence type="ECO:0000313" key="2">
    <source>
        <dbReference type="EMBL" id="ACT49172.1"/>
    </source>
</evidence>
<keyword evidence="1" id="KW-1133">Transmembrane helix</keyword>
<organism evidence="2 3">
    <name type="scientific">Methylotenera mobilis (strain JLW8 / ATCC BAA-1282 / DSM 17540)</name>
    <dbReference type="NCBI Taxonomy" id="583345"/>
    <lineage>
        <taxon>Bacteria</taxon>
        <taxon>Pseudomonadati</taxon>
        <taxon>Pseudomonadota</taxon>
        <taxon>Betaproteobacteria</taxon>
        <taxon>Nitrosomonadales</taxon>
        <taxon>Methylophilaceae</taxon>
        <taxon>Methylotenera</taxon>
    </lineage>
</organism>
<dbReference type="AlphaFoldDB" id="C6WTB0"/>
<evidence type="ECO:0008006" key="4">
    <source>
        <dbReference type="Google" id="ProtNLM"/>
    </source>
</evidence>
<dbReference type="KEGG" id="mmb:Mmol_2270"/>
<evidence type="ECO:0000256" key="1">
    <source>
        <dbReference type="SAM" id="Phobius"/>
    </source>
</evidence>
<dbReference type="HOGENOM" id="CLU_105026_0_0_4"/>
<feature type="transmembrane region" description="Helical" evidence="1">
    <location>
        <begin position="30"/>
        <end position="50"/>
    </location>
</feature>
<keyword evidence="1" id="KW-0472">Membrane</keyword>
<keyword evidence="3" id="KW-1185">Reference proteome</keyword>
<keyword evidence="1" id="KW-0812">Transmembrane</keyword>
<accession>C6WTB0</accession>
<dbReference type="eggNOG" id="COG4726">
    <property type="taxonomic scope" value="Bacteria"/>
</dbReference>
<dbReference type="Proteomes" id="UP000002742">
    <property type="component" value="Chromosome"/>
</dbReference>
<protein>
    <recommendedName>
        <fullName evidence="4">Pilus assembly protein PilX</fullName>
    </recommendedName>
</protein>
<dbReference type="STRING" id="583345.Mmol_2270"/>
<reference evidence="2 3" key="2">
    <citation type="journal article" date="2011" name="J. Bacteriol.">
        <title>Genomes of three methylotrophs from a single niche uncover genetic and metabolic divergence of Methylophilaceae.</title>
        <authorList>
            <person name="Lapidus A."/>
            <person name="Clum A."/>
            <person name="Labutti K."/>
            <person name="Kaluzhnaya M.G."/>
            <person name="Lim S."/>
            <person name="Beck D.A."/>
            <person name="Glavina Del Rio T."/>
            <person name="Nolan M."/>
            <person name="Mavromatis K."/>
            <person name="Huntemann M."/>
            <person name="Lucas S."/>
            <person name="Lidstrom M.E."/>
            <person name="Ivanova N."/>
            <person name="Chistoserdova L."/>
        </authorList>
    </citation>
    <scope>NUCLEOTIDE SEQUENCE [LARGE SCALE GENOMIC DNA]</scope>
    <source>
        <strain evidence="3">JLW8 / ATCC BAA-1282 / DSM 17540</strain>
    </source>
</reference>
<evidence type="ECO:0000313" key="3">
    <source>
        <dbReference type="Proteomes" id="UP000002742"/>
    </source>
</evidence>
<name>C6WTB0_METML</name>
<proteinExistence type="predicted"/>
<dbReference type="EMBL" id="CP001672">
    <property type="protein sequence ID" value="ACT49172.1"/>
    <property type="molecule type" value="Genomic_DNA"/>
</dbReference>
<gene>
    <name evidence="2" type="ordered locus">Mmol_2270</name>
</gene>
<reference evidence="3" key="1">
    <citation type="submission" date="2009-07" db="EMBL/GenBank/DDBJ databases">
        <title>Complete sequence of Methylotenera mobilis JLW8.</title>
        <authorList>
            <consortium name="US DOE Joint Genome Institute"/>
            <person name="Lucas S."/>
            <person name="Copeland A."/>
            <person name="Lapidus A."/>
            <person name="Glavina del Rio T."/>
            <person name="Tice H."/>
            <person name="Bruce D."/>
            <person name="Goodwin L."/>
            <person name="Pitluck S."/>
            <person name="LaButti K.M."/>
            <person name="Clum A."/>
            <person name="Larimer F."/>
            <person name="Land M."/>
            <person name="Hauser L."/>
            <person name="Kyrpides N."/>
            <person name="Mikhailova N."/>
            <person name="Kayluzhnaya M."/>
            <person name="Chistoserdova L."/>
        </authorList>
    </citation>
    <scope>NUCLEOTIDE SEQUENCE [LARGE SCALE GENOMIC DNA]</scope>
    <source>
        <strain evidence="3">JLW8 / ATCC BAA-1282 / DSM 17540</strain>
    </source>
</reference>